<organism evidence="9 10">
    <name type="scientific">Amycolatopsis balhimycina DSM 5908</name>
    <dbReference type="NCBI Taxonomy" id="1081091"/>
    <lineage>
        <taxon>Bacteria</taxon>
        <taxon>Bacillati</taxon>
        <taxon>Actinomycetota</taxon>
        <taxon>Actinomycetes</taxon>
        <taxon>Pseudonocardiales</taxon>
        <taxon>Pseudonocardiaceae</taxon>
        <taxon>Amycolatopsis</taxon>
    </lineage>
</organism>
<evidence type="ECO:0000256" key="2">
    <source>
        <dbReference type="ARBA" id="ARBA00022475"/>
    </source>
</evidence>
<dbReference type="Pfam" id="PF07690">
    <property type="entry name" value="MFS_1"/>
    <property type="match status" value="1"/>
</dbReference>
<proteinExistence type="predicted"/>
<feature type="transmembrane region" description="Helical" evidence="7">
    <location>
        <begin position="144"/>
        <end position="164"/>
    </location>
</feature>
<feature type="transmembrane region" description="Helical" evidence="7">
    <location>
        <begin position="75"/>
        <end position="97"/>
    </location>
</feature>
<evidence type="ECO:0000256" key="1">
    <source>
        <dbReference type="ARBA" id="ARBA00004651"/>
    </source>
</evidence>
<dbReference type="Gene3D" id="1.20.1250.20">
    <property type="entry name" value="MFS general substrate transporter like domains"/>
    <property type="match status" value="1"/>
</dbReference>
<dbReference type="CDD" id="cd06173">
    <property type="entry name" value="MFS_MefA_like"/>
    <property type="match status" value="1"/>
</dbReference>
<dbReference type="InterPro" id="IPR036259">
    <property type="entry name" value="MFS_trans_sf"/>
</dbReference>
<feature type="transmembrane region" description="Helical" evidence="7">
    <location>
        <begin position="254"/>
        <end position="276"/>
    </location>
</feature>
<dbReference type="AlphaFoldDB" id="A0A428WL44"/>
<reference evidence="9 10" key="1">
    <citation type="submission" date="2018-05" db="EMBL/GenBank/DDBJ databases">
        <title>Evolution of GPA BGCs.</title>
        <authorList>
            <person name="Waglechner N."/>
            <person name="Wright G.D."/>
        </authorList>
    </citation>
    <scope>NUCLEOTIDE SEQUENCE [LARGE SCALE GENOMIC DNA]</scope>
    <source>
        <strain evidence="9 10">DSM 5908</strain>
    </source>
</reference>
<sequence length="459" mass="48746">MQRRPSGFSAFTAVWFGQLLSVVGTRMTNFAVSIWVWDATGRATDFALVLLSAFAATVIFSPLAGVFIDRWNRRLTLMISDLGSAVATGLLLVFFLTGSVSMWQLYLVNFATGAFLAFQVPVFSSTITLMMRRGQYPRANAMMFAVRSVPGLFAPALAAALLAASDIRTILLVDTLSYVVAVAAVLLVGIPEVPRQAGAVVMSMWQDCLFGFKYILRNRSFRNLQGFLIVINVLASIGFVLLRPLVLARTGNSATAVSVVMTTGAVGGVLGALVLGTLKSPRDKMLRVLLAIVVFSVFGRLMYGVADVLPLLAFSIMFVSFTIPIIDGYTNTIWQEKVEPHLQGRVFAARQFTEELTVPIATLIAGPLVDLVLTPWMQPGAPGAGLLGGLFGTGQAGGIGLVFAAIGVLGVGVAVAGFVMPSVRRIERILPDHEPAEAADSAADSAADDGDPAPVGVSR</sequence>
<feature type="transmembrane region" description="Helical" evidence="7">
    <location>
        <begin position="355"/>
        <end position="377"/>
    </location>
</feature>
<evidence type="ECO:0000256" key="6">
    <source>
        <dbReference type="SAM" id="MobiDB-lite"/>
    </source>
</evidence>
<dbReference type="Proteomes" id="UP000286716">
    <property type="component" value="Unassembled WGS sequence"/>
</dbReference>
<dbReference type="InterPro" id="IPR011701">
    <property type="entry name" value="MFS"/>
</dbReference>
<dbReference type="PANTHER" id="PTHR23513">
    <property type="entry name" value="INTEGRAL MEMBRANE EFFLUX PROTEIN-RELATED"/>
    <property type="match status" value="1"/>
</dbReference>
<dbReference type="PROSITE" id="PS50850">
    <property type="entry name" value="MFS"/>
    <property type="match status" value="1"/>
</dbReference>
<feature type="transmembrane region" description="Helical" evidence="7">
    <location>
        <begin position="170"/>
        <end position="190"/>
    </location>
</feature>
<evidence type="ECO:0000256" key="5">
    <source>
        <dbReference type="ARBA" id="ARBA00023136"/>
    </source>
</evidence>
<dbReference type="SUPFAM" id="SSF103473">
    <property type="entry name" value="MFS general substrate transporter"/>
    <property type="match status" value="1"/>
</dbReference>
<feature type="transmembrane region" description="Helical" evidence="7">
    <location>
        <begin position="223"/>
        <end position="242"/>
    </location>
</feature>
<dbReference type="InterPro" id="IPR020846">
    <property type="entry name" value="MFS_dom"/>
</dbReference>
<dbReference type="EMBL" id="QHHU01000023">
    <property type="protein sequence ID" value="RSM43809.1"/>
    <property type="molecule type" value="Genomic_DNA"/>
</dbReference>
<feature type="region of interest" description="Disordered" evidence="6">
    <location>
        <begin position="434"/>
        <end position="459"/>
    </location>
</feature>
<keyword evidence="5 7" id="KW-0472">Membrane</keyword>
<protein>
    <submittedName>
        <fullName evidence="9">MFS transporter</fullName>
    </submittedName>
</protein>
<feature type="transmembrane region" description="Helical" evidence="7">
    <location>
        <begin position="312"/>
        <end position="334"/>
    </location>
</feature>
<feature type="transmembrane region" description="Helical" evidence="7">
    <location>
        <begin position="48"/>
        <end position="68"/>
    </location>
</feature>
<feature type="transmembrane region" description="Helical" evidence="7">
    <location>
        <begin position="288"/>
        <end position="306"/>
    </location>
</feature>
<evidence type="ECO:0000256" key="7">
    <source>
        <dbReference type="SAM" id="Phobius"/>
    </source>
</evidence>
<dbReference type="PANTHER" id="PTHR23513:SF11">
    <property type="entry name" value="STAPHYLOFERRIN A TRANSPORTER"/>
    <property type="match status" value="1"/>
</dbReference>
<gene>
    <name evidence="9" type="ORF">DMA12_18210</name>
</gene>
<keyword evidence="4 7" id="KW-1133">Transmembrane helix</keyword>
<keyword evidence="10" id="KW-1185">Reference proteome</keyword>
<evidence type="ECO:0000256" key="4">
    <source>
        <dbReference type="ARBA" id="ARBA00022989"/>
    </source>
</evidence>
<evidence type="ECO:0000313" key="9">
    <source>
        <dbReference type="EMBL" id="RSM43809.1"/>
    </source>
</evidence>
<dbReference type="OrthoDB" id="9815525at2"/>
<accession>A0A428WL44</accession>
<comment type="caution">
    <text evidence="9">The sequence shown here is derived from an EMBL/GenBank/DDBJ whole genome shotgun (WGS) entry which is preliminary data.</text>
</comment>
<feature type="transmembrane region" description="Helical" evidence="7">
    <location>
        <begin position="397"/>
        <end position="420"/>
    </location>
</feature>
<keyword evidence="3 7" id="KW-0812">Transmembrane</keyword>
<dbReference type="RefSeq" id="WP_020638871.1">
    <property type="nucleotide sequence ID" value="NZ_QHHU01000023.1"/>
</dbReference>
<evidence type="ECO:0000259" key="8">
    <source>
        <dbReference type="PROSITE" id="PS50850"/>
    </source>
</evidence>
<name>A0A428WL44_AMYBA</name>
<feature type="domain" description="Major facilitator superfamily (MFS) profile" evidence="8">
    <location>
        <begin position="10"/>
        <end position="424"/>
    </location>
</feature>
<feature type="transmembrane region" description="Helical" evidence="7">
    <location>
        <begin position="103"/>
        <end position="123"/>
    </location>
</feature>
<dbReference type="GO" id="GO:0005886">
    <property type="term" value="C:plasma membrane"/>
    <property type="evidence" value="ECO:0007669"/>
    <property type="project" value="UniProtKB-SubCell"/>
</dbReference>
<dbReference type="GO" id="GO:0022857">
    <property type="term" value="F:transmembrane transporter activity"/>
    <property type="evidence" value="ECO:0007669"/>
    <property type="project" value="InterPro"/>
</dbReference>
<comment type="subcellular location">
    <subcellularLocation>
        <location evidence="1">Cell membrane</location>
        <topology evidence="1">Multi-pass membrane protein</topology>
    </subcellularLocation>
</comment>
<evidence type="ECO:0000313" key="10">
    <source>
        <dbReference type="Proteomes" id="UP000286716"/>
    </source>
</evidence>
<keyword evidence="2" id="KW-1003">Cell membrane</keyword>
<evidence type="ECO:0000256" key="3">
    <source>
        <dbReference type="ARBA" id="ARBA00022692"/>
    </source>
</evidence>